<dbReference type="EMBL" id="JACBXS010000031">
    <property type="protein sequence ID" value="NYS26036.1"/>
    <property type="molecule type" value="Genomic_DNA"/>
</dbReference>
<name>A0A7Z0I162_9RHOB</name>
<keyword evidence="1" id="KW-0472">Membrane</keyword>
<protein>
    <submittedName>
        <fullName evidence="2">Uncharacterized protein</fullName>
    </submittedName>
</protein>
<evidence type="ECO:0000313" key="2">
    <source>
        <dbReference type="EMBL" id="NYS26036.1"/>
    </source>
</evidence>
<evidence type="ECO:0000256" key="1">
    <source>
        <dbReference type="SAM" id="Phobius"/>
    </source>
</evidence>
<dbReference type="AlphaFoldDB" id="A0A7Z0I162"/>
<keyword evidence="1" id="KW-1133">Transmembrane helix</keyword>
<feature type="transmembrane region" description="Helical" evidence="1">
    <location>
        <begin position="34"/>
        <end position="51"/>
    </location>
</feature>
<keyword evidence="1" id="KW-0812">Transmembrane</keyword>
<keyword evidence="3" id="KW-1185">Reference proteome</keyword>
<comment type="caution">
    <text evidence="2">The sequence shown here is derived from an EMBL/GenBank/DDBJ whole genome shotgun (WGS) entry which is preliminary data.</text>
</comment>
<dbReference type="RefSeq" id="WP_179906835.1">
    <property type="nucleotide sequence ID" value="NZ_JACBXS010000031.1"/>
</dbReference>
<sequence length="103" mass="10433">MDTPEIAFAFDHGQVLAGAVSGLALGVLLRNRSVATLVATGLAGCLLWFILGDPGGPTVLFEAAANRLTELATQGFLTGALLAKAAVSLVQGLSRAGGGRSRR</sequence>
<gene>
    <name evidence="2" type="ORF">HUK65_13660</name>
</gene>
<proteinExistence type="predicted"/>
<accession>A0A7Z0I162</accession>
<dbReference type="Proteomes" id="UP000529417">
    <property type="component" value="Unassembled WGS sequence"/>
</dbReference>
<feature type="transmembrane region" description="Helical" evidence="1">
    <location>
        <begin position="6"/>
        <end position="27"/>
    </location>
</feature>
<feature type="transmembrane region" description="Helical" evidence="1">
    <location>
        <begin position="71"/>
        <end position="93"/>
    </location>
</feature>
<organism evidence="2 3">
    <name type="scientific">Rhabdonatronobacter sediminivivens</name>
    <dbReference type="NCBI Taxonomy" id="2743469"/>
    <lineage>
        <taxon>Bacteria</taxon>
        <taxon>Pseudomonadati</taxon>
        <taxon>Pseudomonadota</taxon>
        <taxon>Alphaproteobacteria</taxon>
        <taxon>Rhodobacterales</taxon>
        <taxon>Paracoccaceae</taxon>
        <taxon>Rhabdonatronobacter</taxon>
    </lineage>
</organism>
<evidence type="ECO:0000313" key="3">
    <source>
        <dbReference type="Proteomes" id="UP000529417"/>
    </source>
</evidence>
<reference evidence="2 3" key="1">
    <citation type="journal article" date="2000" name="Arch. Microbiol.">
        <title>Rhodobaca bogoriensis gen. nov. and sp. nov., an alkaliphilic purple nonsulfur bacterium from African Rift Valley soda lakes.</title>
        <authorList>
            <person name="Milford A.D."/>
            <person name="Achenbach L.A."/>
            <person name="Jung D.O."/>
            <person name="Madigan M.T."/>
        </authorList>
    </citation>
    <scope>NUCLEOTIDE SEQUENCE [LARGE SCALE GENOMIC DNA]</scope>
    <source>
        <strain evidence="2 3">2376</strain>
    </source>
</reference>